<comment type="similarity">
    <text evidence="1">Belongs to the sigma-70 factor family. ECF subfamily.</text>
</comment>
<reference evidence="7 8" key="1">
    <citation type="submission" date="2018-05" db="EMBL/GenBank/DDBJ databases">
        <title>Marinifilum breve JC075T sp. nov., a marine bacterium isolated from Yongle Blue Hole in the South China Sea.</title>
        <authorList>
            <person name="Fu T."/>
        </authorList>
    </citation>
    <scope>NUCLEOTIDE SEQUENCE [LARGE SCALE GENOMIC DNA]</scope>
    <source>
        <strain evidence="7 8">JC075</strain>
    </source>
</reference>
<evidence type="ECO:0000256" key="1">
    <source>
        <dbReference type="ARBA" id="ARBA00010641"/>
    </source>
</evidence>
<sequence>MLKNQKSQMVNGLEFSIEFAENKKNYKLWSIHSNMRTTDKYICELLSTDNKQGMNLLFKKYFESLVIWADTFLNDMDQSQDLVQELFVGIWRKKTYRNWNPDKLPSYLHVAVKNSCYNKLEKIDVLKDTTGIDSFDKIYDEFESNKEEIVVKILEEVERLPERGREVVKCIYLRGMKYQETADELNISLQTVKTHLVRSLKTLRTSSDKLGDFFLFYFFSKK</sequence>
<dbReference type="Pfam" id="PF04542">
    <property type="entry name" value="Sigma70_r2"/>
    <property type="match status" value="1"/>
</dbReference>
<evidence type="ECO:0000256" key="2">
    <source>
        <dbReference type="ARBA" id="ARBA00023015"/>
    </source>
</evidence>
<dbReference type="InterPro" id="IPR013325">
    <property type="entry name" value="RNA_pol_sigma_r2"/>
</dbReference>
<dbReference type="InterPro" id="IPR014284">
    <property type="entry name" value="RNA_pol_sigma-70_dom"/>
</dbReference>
<evidence type="ECO:0000256" key="4">
    <source>
        <dbReference type="ARBA" id="ARBA00023163"/>
    </source>
</evidence>
<dbReference type="GO" id="GO:0016987">
    <property type="term" value="F:sigma factor activity"/>
    <property type="evidence" value="ECO:0007669"/>
    <property type="project" value="UniProtKB-KW"/>
</dbReference>
<protein>
    <recommendedName>
        <fullName evidence="9">RNA polymerase sigma-70 factor</fullName>
    </recommendedName>
</protein>
<dbReference type="InterPro" id="IPR013324">
    <property type="entry name" value="RNA_pol_sigma_r3/r4-like"/>
</dbReference>
<dbReference type="NCBIfam" id="TIGR02937">
    <property type="entry name" value="sigma70-ECF"/>
    <property type="match status" value="1"/>
</dbReference>
<accession>A0A2V3ZUE6</accession>
<dbReference type="PANTHER" id="PTHR43133:SF46">
    <property type="entry name" value="RNA POLYMERASE SIGMA-70 FACTOR ECF SUBFAMILY"/>
    <property type="match status" value="1"/>
</dbReference>
<dbReference type="InterPro" id="IPR013249">
    <property type="entry name" value="RNA_pol_sigma70_r4_t2"/>
</dbReference>
<evidence type="ECO:0000259" key="6">
    <source>
        <dbReference type="Pfam" id="PF08281"/>
    </source>
</evidence>
<name>A0A2V3ZUE6_9BACT</name>
<keyword evidence="2" id="KW-0805">Transcription regulation</keyword>
<evidence type="ECO:0008006" key="9">
    <source>
        <dbReference type="Google" id="ProtNLM"/>
    </source>
</evidence>
<evidence type="ECO:0000259" key="5">
    <source>
        <dbReference type="Pfam" id="PF04542"/>
    </source>
</evidence>
<dbReference type="SUPFAM" id="SSF88659">
    <property type="entry name" value="Sigma3 and sigma4 domains of RNA polymerase sigma factors"/>
    <property type="match status" value="1"/>
</dbReference>
<gene>
    <name evidence="7" type="ORF">DF185_16350</name>
</gene>
<keyword evidence="4" id="KW-0804">Transcription</keyword>
<dbReference type="GO" id="GO:0003677">
    <property type="term" value="F:DNA binding"/>
    <property type="evidence" value="ECO:0007669"/>
    <property type="project" value="InterPro"/>
</dbReference>
<dbReference type="InterPro" id="IPR007627">
    <property type="entry name" value="RNA_pol_sigma70_r2"/>
</dbReference>
<dbReference type="Proteomes" id="UP000248079">
    <property type="component" value="Unassembled WGS sequence"/>
</dbReference>
<dbReference type="CDD" id="cd06171">
    <property type="entry name" value="Sigma70_r4"/>
    <property type="match status" value="1"/>
</dbReference>
<keyword evidence="8" id="KW-1185">Reference proteome</keyword>
<dbReference type="Gene3D" id="1.10.1740.10">
    <property type="match status" value="1"/>
</dbReference>
<feature type="domain" description="RNA polymerase sigma-70 region 2" evidence="5">
    <location>
        <begin position="57"/>
        <end position="122"/>
    </location>
</feature>
<dbReference type="SUPFAM" id="SSF88946">
    <property type="entry name" value="Sigma2 domain of RNA polymerase sigma factors"/>
    <property type="match status" value="1"/>
</dbReference>
<proteinExistence type="inferred from homology"/>
<feature type="domain" description="RNA polymerase sigma factor 70 region 4 type 2" evidence="6">
    <location>
        <begin position="152"/>
        <end position="203"/>
    </location>
</feature>
<comment type="caution">
    <text evidence="7">The sequence shown here is derived from an EMBL/GenBank/DDBJ whole genome shotgun (WGS) entry which is preliminary data.</text>
</comment>
<dbReference type="GO" id="GO:0006352">
    <property type="term" value="P:DNA-templated transcription initiation"/>
    <property type="evidence" value="ECO:0007669"/>
    <property type="project" value="InterPro"/>
</dbReference>
<dbReference type="InterPro" id="IPR036388">
    <property type="entry name" value="WH-like_DNA-bd_sf"/>
</dbReference>
<dbReference type="Pfam" id="PF08281">
    <property type="entry name" value="Sigma70_r4_2"/>
    <property type="match status" value="1"/>
</dbReference>
<organism evidence="7 8">
    <name type="scientific">Marinifilum breve</name>
    <dbReference type="NCBI Taxonomy" id="2184082"/>
    <lineage>
        <taxon>Bacteria</taxon>
        <taxon>Pseudomonadati</taxon>
        <taxon>Bacteroidota</taxon>
        <taxon>Bacteroidia</taxon>
        <taxon>Marinilabiliales</taxon>
        <taxon>Marinifilaceae</taxon>
    </lineage>
</organism>
<dbReference type="PANTHER" id="PTHR43133">
    <property type="entry name" value="RNA POLYMERASE ECF-TYPE SIGMA FACTO"/>
    <property type="match status" value="1"/>
</dbReference>
<evidence type="ECO:0000313" key="7">
    <source>
        <dbReference type="EMBL" id="PXX97909.1"/>
    </source>
</evidence>
<dbReference type="InterPro" id="IPR039425">
    <property type="entry name" value="RNA_pol_sigma-70-like"/>
</dbReference>
<dbReference type="Gene3D" id="1.10.10.10">
    <property type="entry name" value="Winged helix-like DNA-binding domain superfamily/Winged helix DNA-binding domain"/>
    <property type="match status" value="1"/>
</dbReference>
<evidence type="ECO:0000256" key="3">
    <source>
        <dbReference type="ARBA" id="ARBA00023082"/>
    </source>
</evidence>
<evidence type="ECO:0000313" key="8">
    <source>
        <dbReference type="Proteomes" id="UP000248079"/>
    </source>
</evidence>
<keyword evidence="3" id="KW-0731">Sigma factor</keyword>
<dbReference type="EMBL" id="QFLI01000008">
    <property type="protein sequence ID" value="PXX97909.1"/>
    <property type="molecule type" value="Genomic_DNA"/>
</dbReference>
<dbReference type="AlphaFoldDB" id="A0A2V3ZUE6"/>